<evidence type="ECO:0000313" key="2">
    <source>
        <dbReference type="EMBL" id="DAE18725.1"/>
    </source>
</evidence>
<keyword evidence="1" id="KW-0472">Membrane</keyword>
<proteinExistence type="predicted"/>
<sequence length="256" mass="29128">METQKFYASTWFTIIMLIIFFPVGLILMWKYGKFNKVIRIVITALLCLGLLFALFGEEKSDLESTKSSSTTEKKLTAAEKFAKDQKLSSKRGVNFYNSLKSIGIEPSKIDVQKKAENGMSFDYSDYSFEVYFDNDKVKNLNSGTVKFISKFKKVDSVKNRLLSSEERTWLISATKEKVKAVLKAPKTADFPGAILHSEDWSISKDKNKYTVSSYVDAQNSFGAQTRSEYTLIFKWNGDTDIEPELTSFVFDGDKIL</sequence>
<keyword evidence="1" id="KW-1133">Transmembrane helix</keyword>
<accession>A0A8S5QIW6</accession>
<organism evidence="2">
    <name type="scientific">Siphoviridae sp. ctXmm2</name>
    <dbReference type="NCBI Taxonomy" id="2825546"/>
    <lineage>
        <taxon>Viruses</taxon>
        <taxon>Duplodnaviria</taxon>
        <taxon>Heunggongvirae</taxon>
        <taxon>Uroviricota</taxon>
        <taxon>Caudoviricetes</taxon>
    </lineage>
</organism>
<reference evidence="2" key="1">
    <citation type="journal article" date="2021" name="Proc. Natl. Acad. Sci. U.S.A.">
        <title>A Catalog of Tens of Thousands of Viruses from Human Metagenomes Reveals Hidden Associations with Chronic Diseases.</title>
        <authorList>
            <person name="Tisza M.J."/>
            <person name="Buck C.B."/>
        </authorList>
    </citation>
    <scope>NUCLEOTIDE SEQUENCE</scope>
    <source>
        <strain evidence="2">CtXmm2</strain>
    </source>
</reference>
<keyword evidence="1" id="KW-0812">Transmembrane</keyword>
<evidence type="ECO:0000256" key="1">
    <source>
        <dbReference type="SAM" id="Phobius"/>
    </source>
</evidence>
<feature type="transmembrane region" description="Helical" evidence="1">
    <location>
        <begin position="37"/>
        <end position="56"/>
    </location>
</feature>
<feature type="transmembrane region" description="Helical" evidence="1">
    <location>
        <begin position="6"/>
        <end position="28"/>
    </location>
</feature>
<protein>
    <submittedName>
        <fullName evidence="2">Uncharacterized protein</fullName>
    </submittedName>
</protein>
<dbReference type="EMBL" id="BK015661">
    <property type="protein sequence ID" value="DAE18725.1"/>
    <property type="molecule type" value="Genomic_DNA"/>
</dbReference>
<name>A0A8S5QIW6_9CAUD</name>